<keyword evidence="4" id="KW-0833">Ubl conjugation pathway</keyword>
<dbReference type="InterPro" id="IPR001496">
    <property type="entry name" value="SOCS_box"/>
</dbReference>
<dbReference type="EMBL" id="SRMA01026003">
    <property type="protein sequence ID" value="TRY89038.1"/>
    <property type="molecule type" value="Genomic_DNA"/>
</dbReference>
<keyword evidence="7" id="KW-0472">Membrane</keyword>
<dbReference type="SMART" id="SM00969">
    <property type="entry name" value="SOCS_box"/>
    <property type="match status" value="1"/>
</dbReference>
<feature type="domain" description="SOCS box" evidence="8">
    <location>
        <begin position="307"/>
        <end position="359"/>
    </location>
</feature>
<keyword evidence="7" id="KW-0812">Transmembrane</keyword>
<dbReference type="InterPro" id="IPR002110">
    <property type="entry name" value="Ankyrin_rpt"/>
</dbReference>
<comment type="caution">
    <text evidence="9">The sequence shown here is derived from an EMBL/GenBank/DDBJ whole genome shotgun (WGS) entry which is preliminary data.</text>
</comment>
<dbReference type="FunFam" id="1.25.40.20:FF:000016">
    <property type="entry name" value="Ankyrin repeat and SOCS box containing 5"/>
    <property type="match status" value="1"/>
</dbReference>
<evidence type="ECO:0000256" key="1">
    <source>
        <dbReference type="ARBA" id="ARBA00004906"/>
    </source>
</evidence>
<dbReference type="Proteomes" id="UP000316079">
    <property type="component" value="Unassembled WGS sequence"/>
</dbReference>
<dbReference type="Gene3D" id="1.10.750.20">
    <property type="entry name" value="SOCS box"/>
    <property type="match status" value="1"/>
</dbReference>
<dbReference type="GO" id="GO:0045732">
    <property type="term" value="P:positive regulation of protein catabolic process"/>
    <property type="evidence" value="ECO:0007669"/>
    <property type="project" value="TreeGrafter"/>
</dbReference>
<evidence type="ECO:0000313" key="10">
    <source>
        <dbReference type="Proteomes" id="UP000316079"/>
    </source>
</evidence>
<dbReference type="FunFam" id="1.10.750.20:FF:000001">
    <property type="entry name" value="Ankyrin repeat and SOCS box containing 1"/>
    <property type="match status" value="1"/>
</dbReference>
<organism evidence="9 10">
    <name type="scientific">Danionella cerebrum</name>
    <dbReference type="NCBI Taxonomy" id="2873325"/>
    <lineage>
        <taxon>Eukaryota</taxon>
        <taxon>Metazoa</taxon>
        <taxon>Chordata</taxon>
        <taxon>Craniata</taxon>
        <taxon>Vertebrata</taxon>
        <taxon>Euteleostomi</taxon>
        <taxon>Actinopterygii</taxon>
        <taxon>Neopterygii</taxon>
        <taxon>Teleostei</taxon>
        <taxon>Ostariophysi</taxon>
        <taxon>Cypriniformes</taxon>
        <taxon>Danionidae</taxon>
        <taxon>Danioninae</taxon>
        <taxon>Danionella</taxon>
    </lineage>
</organism>
<dbReference type="GO" id="GO:0016567">
    <property type="term" value="P:protein ubiquitination"/>
    <property type="evidence" value="ECO:0007669"/>
    <property type="project" value="UniProtKB-UniPathway"/>
</dbReference>
<dbReference type="SMART" id="SM00248">
    <property type="entry name" value="ANK"/>
    <property type="match status" value="6"/>
</dbReference>
<dbReference type="OrthoDB" id="3246549at2759"/>
<dbReference type="PRINTS" id="PR01415">
    <property type="entry name" value="ANKYRIN"/>
</dbReference>
<dbReference type="SUPFAM" id="SSF158235">
    <property type="entry name" value="SOCS box-like"/>
    <property type="match status" value="1"/>
</dbReference>
<dbReference type="InterPro" id="IPR036770">
    <property type="entry name" value="Ankyrin_rpt-contain_sf"/>
</dbReference>
<evidence type="ECO:0000256" key="7">
    <source>
        <dbReference type="SAM" id="Phobius"/>
    </source>
</evidence>
<evidence type="ECO:0000256" key="3">
    <source>
        <dbReference type="ARBA" id="ARBA00022737"/>
    </source>
</evidence>
<keyword evidence="10" id="KW-1185">Reference proteome</keyword>
<comment type="similarity">
    <text evidence="2">Belongs to the ankyrin SOCS box (ASB) family.</text>
</comment>
<evidence type="ECO:0000256" key="5">
    <source>
        <dbReference type="ARBA" id="ARBA00023043"/>
    </source>
</evidence>
<dbReference type="PROSITE" id="PS50225">
    <property type="entry name" value="SOCS"/>
    <property type="match status" value="1"/>
</dbReference>
<dbReference type="PANTHER" id="PTHR24136:SF55">
    <property type="entry name" value="ANKYRIN REPEAT AND SOCS BOX-CONTAINING 5A"/>
    <property type="match status" value="1"/>
</dbReference>
<keyword evidence="7" id="KW-1133">Transmembrane helix</keyword>
<gene>
    <name evidence="9" type="ORF">DNTS_022160</name>
</gene>
<reference evidence="9 10" key="1">
    <citation type="journal article" date="2019" name="Sci. Data">
        <title>Hybrid genome assembly and annotation of Danionella translucida.</title>
        <authorList>
            <person name="Kadobianskyi M."/>
            <person name="Schulze L."/>
            <person name="Schuelke M."/>
            <person name="Judkewitz B."/>
        </authorList>
    </citation>
    <scope>NUCLEOTIDE SEQUENCE [LARGE SCALE GENOMIC DNA]</scope>
    <source>
        <strain evidence="9 10">Bolton</strain>
    </source>
</reference>
<dbReference type="SUPFAM" id="SSF48403">
    <property type="entry name" value="Ankyrin repeat"/>
    <property type="match status" value="1"/>
</dbReference>
<dbReference type="PANTHER" id="PTHR24136">
    <property type="entry name" value="SOWAH (DROSOPHILA) HOMOLOG"/>
    <property type="match status" value="1"/>
</dbReference>
<evidence type="ECO:0000256" key="6">
    <source>
        <dbReference type="PROSITE-ProRule" id="PRU00023"/>
    </source>
</evidence>
<dbReference type="UniPathway" id="UPA00143"/>
<dbReference type="PROSITE" id="PS50297">
    <property type="entry name" value="ANK_REP_REGION"/>
    <property type="match status" value="2"/>
</dbReference>
<evidence type="ECO:0000256" key="2">
    <source>
        <dbReference type="ARBA" id="ARBA00005949"/>
    </source>
</evidence>
<protein>
    <recommendedName>
        <fullName evidence="8">SOCS box domain-containing protein</fullName>
    </recommendedName>
</protein>
<dbReference type="Gene3D" id="1.25.40.20">
    <property type="entry name" value="Ankyrin repeat-containing domain"/>
    <property type="match status" value="1"/>
</dbReference>
<dbReference type="InterPro" id="IPR036036">
    <property type="entry name" value="SOCS_box-like_dom_sf"/>
</dbReference>
<feature type="repeat" description="ANK" evidence="6">
    <location>
        <begin position="131"/>
        <end position="163"/>
    </location>
</feature>
<proteinExistence type="inferred from homology"/>
<sequence length="359" mass="39391">MTESSEEHRPFAAQLSNVYITILALFCFKLFVRITLNLLTHFYIIKGNRKEAARISAEFYENGQGHERVMKAGDEDDDDDKVWNASAVILDIDSGSWADRSSLHDAASQGRLLALKTLIAQGHSVNVLTIDHISPLHEACTGNHVACARALIDAGANVNVTAIDGVTPLFRACSVGSLDCLELLLQSDARAEALVIFQPSPIHEAVSRGHSKCVEALVAWGVDVDYEIPHMGTPLYTACRCKEFLCARKLLDGGASVQRGTNTETPLHAAAQKDCVSVVKLLLEFGADVNARNIEYKRPVEVAPPGSLTEGFLLICEATPRSLAQLCRQLIRERLGRSRLDLLPHLPLPTAIKKYLQYR</sequence>
<dbReference type="GO" id="GO:0035556">
    <property type="term" value="P:intracellular signal transduction"/>
    <property type="evidence" value="ECO:0007669"/>
    <property type="project" value="InterPro"/>
</dbReference>
<dbReference type="Pfam" id="PF07525">
    <property type="entry name" value="SOCS_box"/>
    <property type="match status" value="1"/>
</dbReference>
<dbReference type="STRING" id="623744.A0A553QGH5"/>
<feature type="transmembrane region" description="Helical" evidence="7">
    <location>
        <begin position="20"/>
        <end position="45"/>
    </location>
</feature>
<evidence type="ECO:0000259" key="8">
    <source>
        <dbReference type="PROSITE" id="PS50225"/>
    </source>
</evidence>
<name>A0A553QGH5_9TELE</name>
<evidence type="ECO:0000256" key="4">
    <source>
        <dbReference type="ARBA" id="ARBA00022786"/>
    </source>
</evidence>
<feature type="repeat" description="ANK" evidence="6">
    <location>
        <begin position="262"/>
        <end position="294"/>
    </location>
</feature>
<accession>A0A553QGH5</accession>
<comment type="pathway">
    <text evidence="1">Protein modification; protein ubiquitination.</text>
</comment>
<dbReference type="Pfam" id="PF12796">
    <property type="entry name" value="Ank_2"/>
    <property type="match status" value="2"/>
</dbReference>
<dbReference type="InterPro" id="IPR051573">
    <property type="entry name" value="Ankyrin-SOCS_box_domain"/>
</dbReference>
<dbReference type="AlphaFoldDB" id="A0A553QGH5"/>
<keyword evidence="5 6" id="KW-0040">ANK repeat</keyword>
<evidence type="ECO:0000313" key="9">
    <source>
        <dbReference type="EMBL" id="TRY89038.1"/>
    </source>
</evidence>
<dbReference type="PROSITE" id="PS50088">
    <property type="entry name" value="ANK_REPEAT"/>
    <property type="match status" value="2"/>
</dbReference>
<keyword evidence="3" id="KW-0677">Repeat</keyword>